<comment type="caution">
    <text evidence="2">The sequence shown here is derived from an EMBL/GenBank/DDBJ whole genome shotgun (WGS) entry which is preliminary data.</text>
</comment>
<feature type="domain" description="Polymerase nucleotidyl transferase" evidence="1">
    <location>
        <begin position="20"/>
        <end position="72"/>
    </location>
</feature>
<organism evidence="2 3">
    <name type="scientific">Alteribacter lacisalsi</name>
    <dbReference type="NCBI Taxonomy" id="2045244"/>
    <lineage>
        <taxon>Bacteria</taxon>
        <taxon>Bacillati</taxon>
        <taxon>Bacillota</taxon>
        <taxon>Bacilli</taxon>
        <taxon>Bacillales</taxon>
        <taxon>Bacillaceae</taxon>
        <taxon>Alteribacter</taxon>
    </lineage>
</organism>
<sequence length="279" mass="32395">MSLTERDRQIPRKREDLKRALEEDLQRMPGVIGLFYGGSVASGSMDFYSDLDVRVVTEDEAFERVVNKKKIFPDRWGKVLFYEDIGPSAPYTIAHYDGFFKVDVFIYRVSDLQPGIWLKDLEIVYDPSGRLQGIREESIALSTELNQSQVEKWRGKTLAYVHEAYRRAAREEWYYALQCVDAIRWSIAAGWQMEQGMEPNNPLDWAKLEGSRSPLSKEQQQLLAGWWVKERITADVNRVLLEMKEPYISVETVLAKRSGLKVTAEDTRRIWEMAVSEQD</sequence>
<gene>
    <name evidence="2" type="ORF">CR205_10125</name>
</gene>
<proteinExistence type="predicted"/>
<dbReference type="EMBL" id="PDOF01000001">
    <property type="protein sequence ID" value="PYZ98903.1"/>
    <property type="molecule type" value="Genomic_DNA"/>
</dbReference>
<accession>A0A2W0HAL7</accession>
<evidence type="ECO:0000313" key="2">
    <source>
        <dbReference type="EMBL" id="PYZ98903.1"/>
    </source>
</evidence>
<evidence type="ECO:0000259" key="1">
    <source>
        <dbReference type="Pfam" id="PF01909"/>
    </source>
</evidence>
<dbReference type="SUPFAM" id="SSF81301">
    <property type="entry name" value="Nucleotidyltransferase"/>
    <property type="match status" value="1"/>
</dbReference>
<dbReference type="Gene3D" id="3.30.460.10">
    <property type="entry name" value="Beta Polymerase, domain 2"/>
    <property type="match status" value="1"/>
</dbReference>
<protein>
    <recommendedName>
        <fullName evidence="1">Polymerase nucleotidyl transferase domain-containing protein</fullName>
    </recommendedName>
</protein>
<dbReference type="AlphaFoldDB" id="A0A2W0HAL7"/>
<dbReference type="OrthoDB" id="2427280at2"/>
<evidence type="ECO:0000313" key="3">
    <source>
        <dbReference type="Proteomes" id="UP000248066"/>
    </source>
</evidence>
<dbReference type="GO" id="GO:0016779">
    <property type="term" value="F:nucleotidyltransferase activity"/>
    <property type="evidence" value="ECO:0007669"/>
    <property type="project" value="InterPro"/>
</dbReference>
<dbReference type="InterPro" id="IPR002934">
    <property type="entry name" value="Polymerase_NTP_transf_dom"/>
</dbReference>
<dbReference type="InterPro" id="IPR043519">
    <property type="entry name" value="NT_sf"/>
</dbReference>
<dbReference type="Pfam" id="PF01909">
    <property type="entry name" value="NTP_transf_2"/>
    <property type="match status" value="1"/>
</dbReference>
<keyword evidence="3" id="KW-1185">Reference proteome</keyword>
<reference evidence="2 3" key="1">
    <citation type="submission" date="2017-10" db="EMBL/GenBank/DDBJ databases">
        <title>Bacillus sp. nov., a halophilic bacterium isolated from a Yangshapao Lake.</title>
        <authorList>
            <person name="Wang H."/>
        </authorList>
    </citation>
    <scope>NUCLEOTIDE SEQUENCE [LARGE SCALE GENOMIC DNA]</scope>
    <source>
        <strain evidence="2 3">YSP-3</strain>
    </source>
</reference>
<dbReference type="RefSeq" id="WP_110519176.1">
    <property type="nucleotide sequence ID" value="NZ_PDOF01000001.1"/>
</dbReference>
<dbReference type="Proteomes" id="UP000248066">
    <property type="component" value="Unassembled WGS sequence"/>
</dbReference>
<name>A0A2W0HAL7_9BACI</name>